<dbReference type="PANTHER" id="PTHR11782">
    <property type="entry name" value="ADENOSINE/GUANOSINE DIPHOSPHATASE"/>
    <property type="match status" value="1"/>
</dbReference>
<dbReference type="Gene3D" id="3.30.420.40">
    <property type="match status" value="1"/>
</dbReference>
<dbReference type="OMA" id="QWPEEKE"/>
<evidence type="ECO:0000256" key="2">
    <source>
        <dbReference type="ARBA" id="ARBA00022801"/>
    </source>
</evidence>
<evidence type="ECO:0000313" key="7">
    <source>
        <dbReference type="Proteomes" id="UP000596660"/>
    </source>
</evidence>
<evidence type="ECO:0000256" key="3">
    <source>
        <dbReference type="PIRSR" id="PIRSR600407-1"/>
    </source>
</evidence>
<organism evidence="6 7">
    <name type="scientific">Chenopodium quinoa</name>
    <name type="common">Quinoa</name>
    <dbReference type="NCBI Taxonomy" id="63459"/>
    <lineage>
        <taxon>Eukaryota</taxon>
        <taxon>Viridiplantae</taxon>
        <taxon>Streptophyta</taxon>
        <taxon>Embryophyta</taxon>
        <taxon>Tracheophyta</taxon>
        <taxon>Spermatophyta</taxon>
        <taxon>Magnoliopsida</taxon>
        <taxon>eudicotyledons</taxon>
        <taxon>Gunneridae</taxon>
        <taxon>Pentapetalae</taxon>
        <taxon>Caryophyllales</taxon>
        <taxon>Chenopodiaceae</taxon>
        <taxon>Chenopodioideae</taxon>
        <taxon>Atripliceae</taxon>
        <taxon>Chenopodium</taxon>
    </lineage>
</organism>
<feature type="transmembrane region" description="Helical" evidence="5">
    <location>
        <begin position="346"/>
        <end position="366"/>
    </location>
</feature>
<proteinExistence type="inferred from homology"/>
<keyword evidence="5" id="KW-0472">Membrane</keyword>
<reference evidence="6" key="1">
    <citation type="journal article" date="2017" name="Nature">
        <title>The genome of Chenopodium quinoa.</title>
        <authorList>
            <person name="Jarvis D.E."/>
            <person name="Ho Y.S."/>
            <person name="Lightfoot D.J."/>
            <person name="Schmoeckel S.M."/>
            <person name="Li B."/>
            <person name="Borm T.J.A."/>
            <person name="Ohyanagi H."/>
            <person name="Mineta K."/>
            <person name="Michell C.T."/>
            <person name="Saber N."/>
            <person name="Kharbatia N.M."/>
            <person name="Rupper R.R."/>
            <person name="Sharp A.R."/>
            <person name="Dally N."/>
            <person name="Boughton B.A."/>
            <person name="Woo Y.H."/>
            <person name="Gao G."/>
            <person name="Schijlen E.G.W.M."/>
            <person name="Guo X."/>
            <person name="Momin A.A."/>
            <person name="Negrao S."/>
            <person name="Al-Babili S."/>
            <person name="Gehring C."/>
            <person name="Roessner U."/>
            <person name="Jung C."/>
            <person name="Murphy K."/>
            <person name="Arold S.T."/>
            <person name="Gojobori T."/>
            <person name="van der Linden C.G."/>
            <person name="van Loo E.N."/>
            <person name="Jellen E.N."/>
            <person name="Maughan P.J."/>
            <person name="Tester M."/>
        </authorList>
    </citation>
    <scope>NUCLEOTIDE SEQUENCE [LARGE SCALE GENOMIC DNA]</scope>
    <source>
        <strain evidence="6">cv. PI 614886</strain>
    </source>
</reference>
<reference evidence="6" key="2">
    <citation type="submission" date="2021-03" db="UniProtKB">
        <authorList>
            <consortium name="EnsemblPlants"/>
        </authorList>
    </citation>
    <scope>IDENTIFICATION</scope>
</reference>
<dbReference type="EnsemblPlants" id="AUR62020177-RA">
    <property type="protein sequence ID" value="AUR62020177-RA:cds"/>
    <property type="gene ID" value="AUR62020177"/>
</dbReference>
<comment type="similarity">
    <text evidence="1 4">Belongs to the GDA1/CD39 NTPase family.</text>
</comment>
<dbReference type="InterPro" id="IPR000407">
    <property type="entry name" value="GDA1_CD39_NTPase"/>
</dbReference>
<dbReference type="Proteomes" id="UP000596660">
    <property type="component" value="Unplaced"/>
</dbReference>
<evidence type="ECO:0000256" key="4">
    <source>
        <dbReference type="RuleBase" id="RU003833"/>
    </source>
</evidence>
<evidence type="ECO:0000313" key="6">
    <source>
        <dbReference type="EnsemblPlants" id="AUR62020177-RA:cds"/>
    </source>
</evidence>
<dbReference type="GO" id="GO:0016020">
    <property type="term" value="C:membrane"/>
    <property type="evidence" value="ECO:0007669"/>
    <property type="project" value="TreeGrafter"/>
</dbReference>
<name>A0A803LXH6_CHEQI</name>
<dbReference type="PANTHER" id="PTHR11782:SF96">
    <property type="entry name" value="APYRASE 6-RELATED"/>
    <property type="match status" value="1"/>
</dbReference>
<evidence type="ECO:0000256" key="1">
    <source>
        <dbReference type="ARBA" id="ARBA00009283"/>
    </source>
</evidence>
<accession>A0A803LXH6</accession>
<feature type="active site" description="Proton acceptor" evidence="3">
    <location>
        <position position="65"/>
    </location>
</feature>
<dbReference type="AlphaFoldDB" id="A0A803LXH6"/>
<sequence>MDFAKEKIPNYEWKFSKVQLMIMSDLVGDGVEERERILEECRRVLRSSGFMFRDDWASVLKGQDEGLYSWLAVNYALGYLGNKPEETAGVVSFGSSAMQVSFASPETPLSESSRVIRFAGVPYNLYTQSLQQFGQDAVWKKFHERSVPNLVSSSLNSERSMPNPCYPRGFELTSQASDENLLKSHATGNFSACKSELTMLLNDRKGKCTHAPCEMMPTIFSELENKPHPQQRFYLSSQFRGLVLKASISELESVAQNYCEDDWDNLKRKFDIDGVELSRSCFSYTFMVILLRNSFGIPFDEKRIEFAAGSTPVDWRLGAFISQTIMESFDSITEHYDTHIVENESVTYFLFAVLIVFVLLATFFVMKLRKPQFKTIYDLEKGRYIVTRVPR</sequence>
<keyword evidence="5" id="KW-1133">Transmembrane helix</keyword>
<evidence type="ECO:0008006" key="8">
    <source>
        <dbReference type="Google" id="ProtNLM"/>
    </source>
</evidence>
<protein>
    <recommendedName>
        <fullName evidence="8">Apyrase 6</fullName>
    </recommendedName>
</protein>
<dbReference type="Gramene" id="AUR62020177-RA">
    <property type="protein sequence ID" value="AUR62020177-RA:cds"/>
    <property type="gene ID" value="AUR62020177"/>
</dbReference>
<dbReference type="GO" id="GO:0009134">
    <property type="term" value="P:nucleoside diphosphate catabolic process"/>
    <property type="evidence" value="ECO:0007669"/>
    <property type="project" value="TreeGrafter"/>
</dbReference>
<dbReference type="PROSITE" id="PS01238">
    <property type="entry name" value="GDA1_CD39_NTPASE"/>
    <property type="match status" value="1"/>
</dbReference>
<dbReference type="Pfam" id="PF01150">
    <property type="entry name" value="GDA1_CD39"/>
    <property type="match status" value="1"/>
</dbReference>
<keyword evidence="7" id="KW-1185">Reference proteome</keyword>
<dbReference type="Gene3D" id="3.30.420.150">
    <property type="entry name" value="Exopolyphosphatase. Domain 2"/>
    <property type="match status" value="1"/>
</dbReference>
<dbReference type="GO" id="GO:0017110">
    <property type="term" value="F:nucleoside diphosphate phosphatase activity"/>
    <property type="evidence" value="ECO:0007669"/>
    <property type="project" value="TreeGrafter"/>
</dbReference>
<keyword evidence="2 4" id="KW-0378">Hydrolase</keyword>
<evidence type="ECO:0000256" key="5">
    <source>
        <dbReference type="SAM" id="Phobius"/>
    </source>
</evidence>
<keyword evidence="5" id="KW-0812">Transmembrane</keyword>